<dbReference type="Proteomes" id="UP000005737">
    <property type="component" value="Unassembled WGS sequence"/>
</dbReference>
<dbReference type="AlphaFoldDB" id="H2CGL6"/>
<accession>H2CGL6</accession>
<gene>
    <name evidence="1" type="ORF">Lepil_3273</name>
</gene>
<proteinExistence type="predicted"/>
<protein>
    <submittedName>
        <fullName evidence="1">Uncharacterized protein</fullName>
    </submittedName>
</protein>
<organism evidence="1 2">
    <name type="scientific">Leptonema illini DSM 21528</name>
    <dbReference type="NCBI Taxonomy" id="929563"/>
    <lineage>
        <taxon>Bacteria</taxon>
        <taxon>Pseudomonadati</taxon>
        <taxon>Spirochaetota</taxon>
        <taxon>Spirochaetia</taxon>
        <taxon>Leptospirales</taxon>
        <taxon>Leptospiraceae</taxon>
        <taxon>Leptonema</taxon>
    </lineage>
</organism>
<dbReference type="EMBL" id="JH597773">
    <property type="protein sequence ID" value="EHQ07933.1"/>
    <property type="molecule type" value="Genomic_DNA"/>
</dbReference>
<evidence type="ECO:0000313" key="1">
    <source>
        <dbReference type="EMBL" id="EHQ07933.1"/>
    </source>
</evidence>
<evidence type="ECO:0000313" key="2">
    <source>
        <dbReference type="Proteomes" id="UP000005737"/>
    </source>
</evidence>
<sequence>MIRNEKVKFLSAGLLLACLVQTSCYGPALSQRYVCEDELQREGNEFSCVVLADDASSSVEADQRLMECLLYVEYLNQNKCKNKSEIVPWWL</sequence>
<dbReference type="HOGENOM" id="CLU_2423351_0_0_12"/>
<reference evidence="1 2" key="1">
    <citation type="submission" date="2011-10" db="EMBL/GenBank/DDBJ databases">
        <title>The Improved High-Quality Draft genome of Leptonema illini DSM 21528.</title>
        <authorList>
            <consortium name="US DOE Joint Genome Institute (JGI-PGF)"/>
            <person name="Lucas S."/>
            <person name="Copeland A."/>
            <person name="Lapidus A."/>
            <person name="Glavina del Rio T."/>
            <person name="Dalin E."/>
            <person name="Tice H."/>
            <person name="Bruce D."/>
            <person name="Goodwin L."/>
            <person name="Pitluck S."/>
            <person name="Peters L."/>
            <person name="Mikhailova N."/>
            <person name="Held B."/>
            <person name="Kyrpides N."/>
            <person name="Mavromatis K."/>
            <person name="Ivanova N."/>
            <person name="Markowitz V."/>
            <person name="Cheng J.-F."/>
            <person name="Hugenholtz P."/>
            <person name="Woyke T."/>
            <person name="Wu D."/>
            <person name="Gronow S."/>
            <person name="Wellnitz S."/>
            <person name="Brambilla E.-M."/>
            <person name="Klenk H.-P."/>
            <person name="Eisen J.A."/>
        </authorList>
    </citation>
    <scope>NUCLEOTIDE SEQUENCE [LARGE SCALE GENOMIC DNA]</scope>
    <source>
        <strain evidence="1 2">DSM 21528</strain>
    </source>
</reference>
<dbReference type="STRING" id="183.GCA_002009735_00381"/>
<name>H2CGL6_9LEPT</name>
<keyword evidence="2" id="KW-1185">Reference proteome</keyword>